<organism evidence="7 8">
    <name type="scientific">Nicrophorus vespilloides</name>
    <name type="common">Boreal carrion beetle</name>
    <dbReference type="NCBI Taxonomy" id="110193"/>
    <lineage>
        <taxon>Eukaryota</taxon>
        <taxon>Metazoa</taxon>
        <taxon>Ecdysozoa</taxon>
        <taxon>Arthropoda</taxon>
        <taxon>Hexapoda</taxon>
        <taxon>Insecta</taxon>
        <taxon>Pterygota</taxon>
        <taxon>Neoptera</taxon>
        <taxon>Endopterygota</taxon>
        <taxon>Coleoptera</taxon>
        <taxon>Polyphaga</taxon>
        <taxon>Staphyliniformia</taxon>
        <taxon>Silphidae</taxon>
        <taxon>Nicrophorinae</taxon>
        <taxon>Nicrophorus</taxon>
    </lineage>
</organism>
<dbReference type="PANTHER" id="PTHR22146">
    <property type="entry name" value="CAT EYE SYNDROME CRITICAL REGION PROTEIN 6"/>
    <property type="match status" value="1"/>
</dbReference>
<comment type="similarity">
    <text evidence="5">Belongs to the CIMIP2 family.</text>
</comment>
<evidence type="ECO:0000256" key="2">
    <source>
        <dbReference type="ARBA" id="ARBA00022490"/>
    </source>
</evidence>
<evidence type="ECO:0000256" key="3">
    <source>
        <dbReference type="ARBA" id="ARBA00023212"/>
    </source>
</evidence>
<evidence type="ECO:0000259" key="6">
    <source>
        <dbReference type="Pfam" id="PF10629"/>
    </source>
</evidence>
<accession>A0ABM1M5R7</accession>
<reference evidence="8" key="1">
    <citation type="submission" date="2025-08" db="UniProtKB">
        <authorList>
            <consortium name="RefSeq"/>
        </authorList>
    </citation>
    <scope>IDENTIFICATION</scope>
    <source>
        <tissue evidence="8">Whole Larva</tissue>
    </source>
</reference>
<sequence>MRCVLTGFTADNRSRLGTEWTPLNFVAADPPLIIQPSTIYYRHIGQVPNYSGHIPGEIFRFGRTYGNDTKDAKRWLRGDYTF</sequence>
<dbReference type="GeneID" id="108557775"/>
<evidence type="ECO:0000256" key="5">
    <source>
        <dbReference type="ARBA" id="ARBA00035661"/>
    </source>
</evidence>
<keyword evidence="3" id="KW-0206">Cytoskeleton</keyword>
<name>A0ABM1M5R7_NICVS</name>
<keyword evidence="7" id="KW-1185">Reference proteome</keyword>
<dbReference type="RefSeq" id="XP_017769917.1">
    <property type="nucleotide sequence ID" value="XM_017914428.1"/>
</dbReference>
<gene>
    <name evidence="8" type="primary">LOC108557775</name>
</gene>
<evidence type="ECO:0000256" key="4">
    <source>
        <dbReference type="ARBA" id="ARBA00023273"/>
    </source>
</evidence>
<dbReference type="InterPro" id="IPR018902">
    <property type="entry name" value="CMI2A-C-like_dom"/>
</dbReference>
<evidence type="ECO:0000256" key="1">
    <source>
        <dbReference type="ARBA" id="ARBA00004430"/>
    </source>
</evidence>
<evidence type="ECO:0000313" key="7">
    <source>
        <dbReference type="Proteomes" id="UP000695000"/>
    </source>
</evidence>
<dbReference type="Pfam" id="PF10629">
    <property type="entry name" value="CMI2B-like"/>
    <property type="match status" value="1"/>
</dbReference>
<comment type="subcellular location">
    <subcellularLocation>
        <location evidence="1">Cytoplasm</location>
        <location evidence="1">Cytoskeleton</location>
        <location evidence="1">Cilium axoneme</location>
    </subcellularLocation>
</comment>
<keyword evidence="4" id="KW-0966">Cell projection</keyword>
<dbReference type="PANTHER" id="PTHR22146:SF8">
    <property type="entry name" value="PROTEIN FAM166B"/>
    <property type="match status" value="1"/>
</dbReference>
<evidence type="ECO:0000313" key="8">
    <source>
        <dbReference type="RefSeq" id="XP_017769917.1"/>
    </source>
</evidence>
<dbReference type="Proteomes" id="UP000695000">
    <property type="component" value="Unplaced"/>
</dbReference>
<protein>
    <submittedName>
        <fullName evidence="8">Protein FAM166B</fullName>
    </submittedName>
</protein>
<proteinExistence type="inferred from homology"/>
<feature type="domain" description="Ciliary microtubule inner protein 2A-C-like" evidence="6">
    <location>
        <begin position="46"/>
        <end position="70"/>
    </location>
</feature>
<keyword evidence="2" id="KW-0963">Cytoplasm</keyword>